<dbReference type="CDD" id="cd01659">
    <property type="entry name" value="TRX_superfamily"/>
    <property type="match status" value="1"/>
</dbReference>
<dbReference type="GO" id="GO:0009055">
    <property type="term" value="F:electron transfer activity"/>
    <property type="evidence" value="ECO:0007669"/>
    <property type="project" value="TreeGrafter"/>
</dbReference>
<dbReference type="AlphaFoldDB" id="A0A1C5K8D5"/>
<dbReference type="GO" id="GO:0045454">
    <property type="term" value="P:cell redox homeostasis"/>
    <property type="evidence" value="ECO:0007669"/>
    <property type="project" value="TreeGrafter"/>
</dbReference>
<evidence type="ECO:0000259" key="2">
    <source>
        <dbReference type="Pfam" id="PF00462"/>
    </source>
</evidence>
<name>A0A1C5K8D5_9ACTN</name>
<dbReference type="PANTHER" id="PTHR34386">
    <property type="entry name" value="GLUTAREDOXIN"/>
    <property type="match status" value="1"/>
</dbReference>
<dbReference type="SUPFAM" id="SSF52833">
    <property type="entry name" value="Thioredoxin-like"/>
    <property type="match status" value="1"/>
</dbReference>
<gene>
    <name evidence="3" type="ORF">GA0074704_5711</name>
</gene>
<dbReference type="Pfam" id="PF00462">
    <property type="entry name" value="Glutaredoxin"/>
    <property type="match status" value="1"/>
</dbReference>
<accession>A0A1C5K8D5</accession>
<feature type="transmembrane region" description="Helical" evidence="1">
    <location>
        <begin position="24"/>
        <end position="40"/>
    </location>
</feature>
<feature type="domain" description="Glutaredoxin" evidence="2">
    <location>
        <begin position="59"/>
        <end position="116"/>
    </location>
</feature>
<reference evidence="3 4" key="1">
    <citation type="submission" date="2016-06" db="EMBL/GenBank/DDBJ databases">
        <authorList>
            <person name="Kjaerup R.B."/>
            <person name="Dalgaard T.S."/>
            <person name="Juul-Madsen H.R."/>
        </authorList>
    </citation>
    <scope>NUCLEOTIDE SEQUENCE [LARGE SCALE GENOMIC DNA]</scope>
    <source>
        <strain evidence="3 4">DSM 45097</strain>
    </source>
</reference>
<sequence length="134" mass="13896">MLACGVAVATTSFAGGSPAAGTVQLLLFVVLAVLLSPLPFPRSSGDAAAEDGADDGRPVVYWRPGCPYCLRLRARLGRDARLLSWVNIWSDPAGAAVVRAAAGGNETVPTVVVRGQAFVNPDPGWLQARLRAIG</sequence>
<keyword evidence="1" id="KW-1133">Transmembrane helix</keyword>
<proteinExistence type="predicted"/>
<dbReference type="PANTHER" id="PTHR34386:SF1">
    <property type="entry name" value="GLUTAREDOXIN-LIKE PROTEIN NRDH"/>
    <property type="match status" value="1"/>
</dbReference>
<keyword evidence="1" id="KW-0472">Membrane</keyword>
<protein>
    <submittedName>
        <fullName evidence="3">Mycoredoxin</fullName>
    </submittedName>
</protein>
<organism evidence="3 4">
    <name type="scientific">Micromonospora siamensis</name>
    <dbReference type="NCBI Taxonomy" id="299152"/>
    <lineage>
        <taxon>Bacteria</taxon>
        <taxon>Bacillati</taxon>
        <taxon>Actinomycetota</taxon>
        <taxon>Actinomycetes</taxon>
        <taxon>Micromonosporales</taxon>
        <taxon>Micromonosporaceae</taxon>
        <taxon>Micromonospora</taxon>
    </lineage>
</organism>
<dbReference type="Gene3D" id="3.40.30.10">
    <property type="entry name" value="Glutaredoxin"/>
    <property type="match status" value="1"/>
</dbReference>
<dbReference type="InterPro" id="IPR036249">
    <property type="entry name" value="Thioredoxin-like_sf"/>
</dbReference>
<dbReference type="InterPro" id="IPR051548">
    <property type="entry name" value="Grx-like_ET"/>
</dbReference>
<evidence type="ECO:0000313" key="4">
    <source>
        <dbReference type="Proteomes" id="UP000198210"/>
    </source>
</evidence>
<dbReference type="EMBL" id="LT607751">
    <property type="protein sequence ID" value="SCG78716.1"/>
    <property type="molecule type" value="Genomic_DNA"/>
</dbReference>
<keyword evidence="1" id="KW-0812">Transmembrane</keyword>
<dbReference type="Proteomes" id="UP000198210">
    <property type="component" value="Chromosome I"/>
</dbReference>
<evidence type="ECO:0000313" key="3">
    <source>
        <dbReference type="EMBL" id="SCG78716.1"/>
    </source>
</evidence>
<keyword evidence="4" id="KW-1185">Reference proteome</keyword>
<dbReference type="PROSITE" id="PS51354">
    <property type="entry name" value="GLUTAREDOXIN_2"/>
    <property type="match status" value="1"/>
</dbReference>
<evidence type="ECO:0000256" key="1">
    <source>
        <dbReference type="SAM" id="Phobius"/>
    </source>
</evidence>
<dbReference type="InterPro" id="IPR002109">
    <property type="entry name" value="Glutaredoxin"/>
</dbReference>